<evidence type="ECO:0000313" key="2">
    <source>
        <dbReference type="Proteomes" id="UP001058364"/>
    </source>
</evidence>
<keyword evidence="2" id="KW-1185">Reference proteome</keyword>
<dbReference type="EMBL" id="CP103423">
    <property type="protein sequence ID" value="UWD34554.1"/>
    <property type="molecule type" value="Genomic_DNA"/>
</dbReference>
<name>A0ABY5TZU0_9BACT</name>
<dbReference type="InterPro" id="IPR032675">
    <property type="entry name" value="LRR_dom_sf"/>
</dbReference>
<gene>
    <name evidence="1" type="ORF">NX772_01865</name>
</gene>
<accession>A0ABY5TZU0</accession>
<dbReference type="RefSeq" id="WP_027123281.1">
    <property type="nucleotide sequence ID" value="NZ_CP103423.1"/>
</dbReference>
<protein>
    <submittedName>
        <fullName evidence="1">Leucine-rich repeat domain-containing protein</fullName>
    </submittedName>
</protein>
<evidence type="ECO:0000313" key="1">
    <source>
        <dbReference type="EMBL" id="UWD34554.1"/>
    </source>
</evidence>
<sequence>MKKIAVNDKEMILKNTNYYSNQILDLSELENLNEIDNFVFAGKSIKTLILPSSLKKIGDAAFLNCEIENIKFNGQLEYIGDSAFESNNIKEIDFSKGIQTISLFAFSNNKIKKIVFPSNPTSIKDYAFELNSIETIVFNSQDIKFGHNVFESSNIQEIIINLSKKENFDFSKIILKKIDNEKEVEDYYEVNDIDIKFLNSLNSFMDLTNVKKIEINNTKSQNSQEKYLYFWIDISGKIILLSS</sequence>
<reference evidence="1" key="1">
    <citation type="submission" date="2022-08" db="EMBL/GenBank/DDBJ databases">
        <title>Complete genome sequence of Mycoplasma molare type strain H 542.</title>
        <authorList>
            <person name="Spergser J."/>
        </authorList>
    </citation>
    <scope>NUCLEOTIDE SEQUENCE</scope>
    <source>
        <strain evidence="1">H 542</strain>
    </source>
</reference>
<dbReference type="InterPro" id="IPR026906">
    <property type="entry name" value="LRR_5"/>
</dbReference>
<proteinExistence type="predicted"/>
<dbReference type="Pfam" id="PF13306">
    <property type="entry name" value="LRR_5"/>
    <property type="match status" value="1"/>
</dbReference>
<organism evidence="1 2">
    <name type="scientific">Mesomycoplasma molare</name>
    <dbReference type="NCBI Taxonomy" id="171288"/>
    <lineage>
        <taxon>Bacteria</taxon>
        <taxon>Bacillati</taxon>
        <taxon>Mycoplasmatota</taxon>
        <taxon>Mycoplasmoidales</taxon>
        <taxon>Metamycoplasmataceae</taxon>
        <taxon>Mesomycoplasma</taxon>
    </lineage>
</organism>
<dbReference type="SUPFAM" id="SSF52058">
    <property type="entry name" value="L domain-like"/>
    <property type="match status" value="1"/>
</dbReference>
<dbReference type="Proteomes" id="UP001058364">
    <property type="component" value="Chromosome"/>
</dbReference>
<dbReference type="Gene3D" id="3.80.10.10">
    <property type="entry name" value="Ribonuclease Inhibitor"/>
    <property type="match status" value="1"/>
</dbReference>